<dbReference type="GeneID" id="25917651"/>
<dbReference type="RefSeq" id="XP_014144230.1">
    <property type="nucleotide sequence ID" value="XM_014288755.1"/>
</dbReference>
<feature type="region of interest" description="Disordered" evidence="1">
    <location>
        <begin position="1"/>
        <end position="141"/>
    </location>
</feature>
<evidence type="ECO:0000256" key="1">
    <source>
        <dbReference type="SAM" id="MobiDB-lite"/>
    </source>
</evidence>
<reference evidence="2 3" key="1">
    <citation type="submission" date="2011-02" db="EMBL/GenBank/DDBJ databases">
        <title>The Genome Sequence of Sphaeroforma arctica JP610.</title>
        <authorList>
            <consortium name="The Broad Institute Genome Sequencing Platform"/>
            <person name="Russ C."/>
            <person name="Cuomo C."/>
            <person name="Young S.K."/>
            <person name="Zeng Q."/>
            <person name="Gargeya S."/>
            <person name="Alvarado L."/>
            <person name="Berlin A."/>
            <person name="Chapman S.B."/>
            <person name="Chen Z."/>
            <person name="Freedman E."/>
            <person name="Gellesch M."/>
            <person name="Goldberg J."/>
            <person name="Griggs A."/>
            <person name="Gujja S."/>
            <person name="Heilman E."/>
            <person name="Heiman D."/>
            <person name="Howarth C."/>
            <person name="Mehta T."/>
            <person name="Neiman D."/>
            <person name="Pearson M."/>
            <person name="Roberts A."/>
            <person name="Saif S."/>
            <person name="Shea T."/>
            <person name="Shenoy N."/>
            <person name="Sisk P."/>
            <person name="Stolte C."/>
            <person name="Sykes S."/>
            <person name="White J."/>
            <person name="Yandava C."/>
            <person name="Burger G."/>
            <person name="Gray M.W."/>
            <person name="Holland P.W.H."/>
            <person name="King N."/>
            <person name="Lang F.B.F."/>
            <person name="Roger A.J."/>
            <person name="Ruiz-Trillo I."/>
            <person name="Haas B."/>
            <person name="Nusbaum C."/>
            <person name="Birren B."/>
        </authorList>
    </citation>
    <scope>NUCLEOTIDE SEQUENCE [LARGE SCALE GENOMIC DNA]</scope>
    <source>
        <strain evidence="2 3">JP610</strain>
    </source>
</reference>
<keyword evidence="3" id="KW-1185">Reference proteome</keyword>
<feature type="compositionally biased region" description="Basic and acidic residues" evidence="1">
    <location>
        <begin position="115"/>
        <end position="126"/>
    </location>
</feature>
<evidence type="ECO:0000313" key="2">
    <source>
        <dbReference type="EMBL" id="KNC70328.1"/>
    </source>
</evidence>
<feature type="compositionally biased region" description="Polar residues" evidence="1">
    <location>
        <begin position="31"/>
        <end position="54"/>
    </location>
</feature>
<evidence type="ECO:0000313" key="3">
    <source>
        <dbReference type="Proteomes" id="UP000054560"/>
    </source>
</evidence>
<dbReference type="Proteomes" id="UP000054560">
    <property type="component" value="Unassembled WGS sequence"/>
</dbReference>
<gene>
    <name evidence="2" type="ORF">SARC_17147</name>
</gene>
<dbReference type="AlphaFoldDB" id="A0A0L0F2C4"/>
<accession>A0A0L0F2C4</accession>
<dbReference type="EMBL" id="KQ251460">
    <property type="protein sequence ID" value="KNC70328.1"/>
    <property type="molecule type" value="Genomic_DNA"/>
</dbReference>
<feature type="non-terminal residue" evidence="2">
    <location>
        <position position="141"/>
    </location>
</feature>
<organism evidence="2 3">
    <name type="scientific">Sphaeroforma arctica JP610</name>
    <dbReference type="NCBI Taxonomy" id="667725"/>
    <lineage>
        <taxon>Eukaryota</taxon>
        <taxon>Ichthyosporea</taxon>
        <taxon>Ichthyophonida</taxon>
        <taxon>Sphaeroforma</taxon>
    </lineage>
</organism>
<protein>
    <submittedName>
        <fullName evidence="2">Uncharacterized protein</fullName>
    </submittedName>
</protein>
<proteinExistence type="predicted"/>
<name>A0A0L0F2C4_9EUKA</name>
<sequence>MDSDTVAVQGDAGANVASNDRTETEKTTTTGADSSSGNVAMETTPSIPTPGMTSEEQEDDITKKPETIDAGNDSAADGKQENAVEGEGGNAQADVAIESDSKQESEGNSNVGAVKPDENIHAEQKAENPPVPSTQAERNAQ</sequence>